<dbReference type="Gene3D" id="3.40.50.300">
    <property type="entry name" value="P-loop containing nucleotide triphosphate hydrolases"/>
    <property type="match status" value="3"/>
</dbReference>
<dbReference type="Pfam" id="PF08751">
    <property type="entry name" value="TrwC"/>
    <property type="match status" value="1"/>
</dbReference>
<dbReference type="Pfam" id="PF13604">
    <property type="entry name" value="AAA_30"/>
    <property type="match status" value="1"/>
</dbReference>
<dbReference type="PANTHER" id="PTHR43788:SF6">
    <property type="entry name" value="DNA HELICASE B"/>
    <property type="match status" value="1"/>
</dbReference>
<reference evidence="5 6" key="1">
    <citation type="submission" date="2019-03" db="EMBL/GenBank/DDBJ databases">
        <title>Genome Sequencing and Assembly of Various Microbes Isolated from Partially Reclaimed Soil and Acid Mine Drainage (AMD) Site.</title>
        <authorList>
            <person name="Steinbock B."/>
            <person name="Bechtold R."/>
            <person name="Sevigny J.L."/>
            <person name="Thomas D."/>
            <person name="Cuthill L.R."/>
            <person name="Aveiro Johannsen E.J."/>
            <person name="Thomas K."/>
            <person name="Ghosh A."/>
        </authorList>
    </citation>
    <scope>NUCLEOTIDE SEQUENCE [LARGE SCALE GENOMIC DNA]</scope>
    <source>
        <strain evidence="5 6">S-A1</strain>
    </source>
</reference>
<dbReference type="OrthoDB" id="4524286at2"/>
<evidence type="ECO:0000256" key="3">
    <source>
        <dbReference type="SAM" id="MobiDB-lite"/>
    </source>
</evidence>
<sequence length="1200" mass="131771">MESRQAPFWGVTAMTMSVARLSAQSGLRYLFKTTMMDDLITSPPDATTYYMKAGTPQGRWIGSGLPGINRGPGDIVTETDAKAVFDLAAHPDTSTPLGRPHSEPTAVENKTGTPTVRHAVVGFDLTFSVPKSVSVLWALSPRSLQNQILRTHHEAVEASLAWLEEQVIHTRAGRNGVAHVGTRGAIAAAFDHWESRTGDPQLHTHLVIANRIQRHTDGAWVTLDSRTLYKAAVAASEHYNGLLFDALHRQLGTDTDIRLPVVNTGNPSQQLTGIDEDLIREFSNRSRLINVETDRLVAEWTTKQGHPPSTATVIKLRQQATLATRVPKYEIPTPLHELSREWNARAAAQGFPPNDVIAATISRSRIAPFGFTDFTSDWICAVATLTRERVAHKRSTWNRWNLLAEAERVCAQVRCRTAADRSTLTNAIATAAEQQSVPLNDYRYTVPAHAEADVLHGRRSVFDFHGSRLYTDTSTLAWEDAVMAARNDDGGPTVRANVIMDLLDQVQQLESRVLHADQRAAVADVILSGNRLDAIVGPAGTGKTTTLSAVKAAWEAEYGAGSVVGLAPAAASAEVLGRELAMATENVSKWLHESAGQGASSRAGRFFSVQTQLTRTPFGERRSIALAQEAARLSATQQRWCFHSNQLVIVDEASMVSTFQLAALVQQAQDAGAKILLVGDPGQLDAIDAGGVLGWLDRQGKATRLSTIWRFHEEWERASSLKLRKGDYSAIDDYAHHGRIRHGSYMTMADQAYLSWQADTRTGKSSILIAADNETVGMLNERAQADRVAQGEVDPEQTMLLSDGLHAGLGDTIIARGNDRKLVDSNGDFVRNGTLFDVEGTSQRRGSLLARRRDTGASVLLPRAYLESSVELGYATTAHRCQGITVDTGHTLVTQGRLTRELLYVSMTRGRSGNFAYVSEGDDVDHPAVDPTLQLTWQGILGEVLAAEGAERTAHEVRDAERRKADSLERLYAEYDYLAQTAAGLNLKQWLDENFPGASPEFEQSPSWGAAVAAWRKATAFNRQATECVLQRFRHETSGTNDRCAVLSMRLRRLMKGRTPTVEEPLVEKLTIPRPDLAAMIQQVRERISQRTETASMAALTADPEWKHALLDAVGDSTSAETWQLVRDVAVFRDRWALPDSPLPLGPSPADFNWEQLAQHMRLNEKINNAHRRGTAQRDDAPVDSPLSQQVVLTSAGWQL</sequence>
<keyword evidence="1" id="KW-0547">Nucleotide-binding</keyword>
<dbReference type="PANTHER" id="PTHR43788">
    <property type="entry name" value="DNA2/NAM7 HELICASE FAMILY MEMBER"/>
    <property type="match status" value="1"/>
</dbReference>
<dbReference type="SUPFAM" id="SSF55464">
    <property type="entry name" value="Origin of replication-binding domain, RBD-like"/>
    <property type="match status" value="1"/>
</dbReference>
<dbReference type="GO" id="GO:0003678">
    <property type="term" value="F:DNA helicase activity"/>
    <property type="evidence" value="ECO:0007669"/>
    <property type="project" value="UniProtKB-ARBA"/>
</dbReference>
<dbReference type="NCBIfam" id="NF041492">
    <property type="entry name" value="MobF"/>
    <property type="match status" value="1"/>
</dbReference>
<dbReference type="Gene3D" id="2.30.30.940">
    <property type="match status" value="1"/>
</dbReference>
<dbReference type="InterPro" id="IPR014862">
    <property type="entry name" value="TrwC"/>
</dbReference>
<gene>
    <name evidence="5" type="ORF">E2R57_16055</name>
</gene>
<organism evidence="5 6">
    <name type="scientific">Arthrobacter nitrophenolicus</name>
    <dbReference type="NCBI Taxonomy" id="683150"/>
    <lineage>
        <taxon>Bacteria</taxon>
        <taxon>Bacillati</taxon>
        <taxon>Actinomycetota</taxon>
        <taxon>Actinomycetes</taxon>
        <taxon>Micrococcales</taxon>
        <taxon>Micrococcaceae</taxon>
        <taxon>Arthrobacter</taxon>
    </lineage>
</organism>
<dbReference type="SUPFAM" id="SSF52540">
    <property type="entry name" value="P-loop containing nucleoside triphosphate hydrolases"/>
    <property type="match status" value="2"/>
</dbReference>
<proteinExistence type="predicted"/>
<evidence type="ECO:0000256" key="1">
    <source>
        <dbReference type="ARBA" id="ARBA00022741"/>
    </source>
</evidence>
<comment type="caution">
    <text evidence="5">The sequence shown here is derived from an EMBL/GenBank/DDBJ whole genome shotgun (WGS) entry which is preliminary data.</text>
</comment>
<evidence type="ECO:0000259" key="4">
    <source>
        <dbReference type="Pfam" id="PF08751"/>
    </source>
</evidence>
<keyword evidence="2" id="KW-0067">ATP-binding</keyword>
<dbReference type="EMBL" id="SMZQ01000009">
    <property type="protein sequence ID" value="TDL34021.1"/>
    <property type="molecule type" value="Genomic_DNA"/>
</dbReference>
<evidence type="ECO:0000256" key="2">
    <source>
        <dbReference type="ARBA" id="ARBA00022840"/>
    </source>
</evidence>
<dbReference type="CDD" id="cd18809">
    <property type="entry name" value="SF1_C_RecD"/>
    <property type="match status" value="1"/>
</dbReference>
<protein>
    <recommendedName>
        <fullName evidence="4">TrwC relaxase domain-containing protein</fullName>
    </recommendedName>
</protein>
<dbReference type="GO" id="GO:0005524">
    <property type="term" value="F:ATP binding"/>
    <property type="evidence" value="ECO:0007669"/>
    <property type="project" value="UniProtKB-KW"/>
</dbReference>
<feature type="region of interest" description="Disordered" evidence="3">
    <location>
        <begin position="91"/>
        <end position="110"/>
    </location>
</feature>
<evidence type="ECO:0000313" key="5">
    <source>
        <dbReference type="EMBL" id="TDL34021.1"/>
    </source>
</evidence>
<feature type="domain" description="TrwC relaxase" evidence="4">
    <location>
        <begin position="28"/>
        <end position="348"/>
    </location>
</feature>
<dbReference type="AlphaFoldDB" id="A0A4R5XR03"/>
<dbReference type="InterPro" id="IPR027417">
    <property type="entry name" value="P-loop_NTPase"/>
</dbReference>
<dbReference type="CDD" id="cd17933">
    <property type="entry name" value="DEXSc_RecD-like"/>
    <property type="match status" value="1"/>
</dbReference>
<evidence type="ECO:0000313" key="6">
    <source>
        <dbReference type="Proteomes" id="UP000294621"/>
    </source>
</evidence>
<dbReference type="InterPro" id="IPR050534">
    <property type="entry name" value="Coronavir_polyprotein_1ab"/>
</dbReference>
<name>A0A4R5XR03_9MICC</name>
<accession>A0A4R5XR03</accession>
<dbReference type="Proteomes" id="UP000294621">
    <property type="component" value="Unassembled WGS sequence"/>
</dbReference>